<evidence type="ECO:0000313" key="2">
    <source>
        <dbReference type="Proteomes" id="UP000605970"/>
    </source>
</evidence>
<name>A0A8S9ZLM7_9BILA</name>
<organism evidence="1 2">
    <name type="scientific">Meloidogyne graminicola</name>
    <dbReference type="NCBI Taxonomy" id="189291"/>
    <lineage>
        <taxon>Eukaryota</taxon>
        <taxon>Metazoa</taxon>
        <taxon>Ecdysozoa</taxon>
        <taxon>Nematoda</taxon>
        <taxon>Chromadorea</taxon>
        <taxon>Rhabditida</taxon>
        <taxon>Tylenchina</taxon>
        <taxon>Tylenchomorpha</taxon>
        <taxon>Tylenchoidea</taxon>
        <taxon>Meloidogynidae</taxon>
        <taxon>Meloidogyninae</taxon>
        <taxon>Meloidogyne</taxon>
    </lineage>
</organism>
<gene>
    <name evidence="1" type="ORF">Mgra_00006371</name>
</gene>
<comment type="caution">
    <text evidence="1">The sequence shown here is derived from an EMBL/GenBank/DDBJ whole genome shotgun (WGS) entry which is preliminary data.</text>
</comment>
<dbReference type="Proteomes" id="UP000605970">
    <property type="component" value="Unassembled WGS sequence"/>
</dbReference>
<feature type="non-terminal residue" evidence="1">
    <location>
        <position position="118"/>
    </location>
</feature>
<keyword evidence="2" id="KW-1185">Reference proteome</keyword>
<feature type="non-terminal residue" evidence="1">
    <location>
        <position position="1"/>
    </location>
</feature>
<evidence type="ECO:0000313" key="1">
    <source>
        <dbReference type="EMBL" id="KAF7634193.1"/>
    </source>
</evidence>
<dbReference type="EMBL" id="JABEBT010000062">
    <property type="protein sequence ID" value="KAF7634193.1"/>
    <property type="molecule type" value="Genomic_DNA"/>
</dbReference>
<sequence length="118" mass="13862">QHFGTDLLNKSQHFGTNLLLNKTEVDYYDDHENNIPNNFEELMNQTVIIEEVNFEEINNKSAKIQQTEEPEPEIIVEQIENIELYDEELHADDIIENIDNINLINVFSLDDIFINSKK</sequence>
<reference evidence="1" key="1">
    <citation type="journal article" date="2020" name="Ecol. Evol.">
        <title>Genome structure and content of the rice root-knot nematode (Meloidogyne graminicola).</title>
        <authorList>
            <person name="Phan N.T."/>
            <person name="Danchin E.G.J."/>
            <person name="Klopp C."/>
            <person name="Perfus-Barbeoch L."/>
            <person name="Kozlowski D.K."/>
            <person name="Koutsovoulos G.D."/>
            <person name="Lopez-Roques C."/>
            <person name="Bouchez O."/>
            <person name="Zahm M."/>
            <person name="Besnard G."/>
            <person name="Bellafiore S."/>
        </authorList>
    </citation>
    <scope>NUCLEOTIDE SEQUENCE</scope>
    <source>
        <strain evidence="1">VN-18</strain>
    </source>
</reference>
<protein>
    <submittedName>
        <fullName evidence="1">Uncharacterized protein</fullName>
    </submittedName>
</protein>
<accession>A0A8S9ZLM7</accession>
<proteinExistence type="predicted"/>
<dbReference type="AlphaFoldDB" id="A0A8S9ZLM7"/>